<accession>A0A8R1EKP1</accession>
<dbReference type="AlphaFoldDB" id="A0A8R1EKP1"/>
<dbReference type="EnsemblMetazoa" id="CJA37115.1">
    <property type="protein sequence ID" value="CJA37115.1"/>
    <property type="gene ID" value="WBGene00212962"/>
</dbReference>
<evidence type="ECO:0000313" key="3">
    <source>
        <dbReference type="Proteomes" id="UP000005237"/>
    </source>
</evidence>
<evidence type="ECO:0000313" key="2">
    <source>
        <dbReference type="EnsemblMetazoa" id="CJA37115.1"/>
    </source>
</evidence>
<proteinExistence type="predicted"/>
<reference evidence="3" key="1">
    <citation type="submission" date="2010-08" db="EMBL/GenBank/DDBJ databases">
        <authorList>
            <consortium name="Caenorhabditis japonica Sequencing Consortium"/>
            <person name="Wilson R.K."/>
        </authorList>
    </citation>
    <scope>NUCLEOTIDE SEQUENCE [LARGE SCALE GENOMIC DNA]</scope>
    <source>
        <strain evidence="3">DF5081</strain>
    </source>
</reference>
<feature type="region of interest" description="Disordered" evidence="1">
    <location>
        <begin position="38"/>
        <end position="69"/>
    </location>
</feature>
<dbReference type="Proteomes" id="UP000005237">
    <property type="component" value="Unassembled WGS sequence"/>
</dbReference>
<organism evidence="2 3">
    <name type="scientific">Caenorhabditis japonica</name>
    <dbReference type="NCBI Taxonomy" id="281687"/>
    <lineage>
        <taxon>Eukaryota</taxon>
        <taxon>Metazoa</taxon>
        <taxon>Ecdysozoa</taxon>
        <taxon>Nematoda</taxon>
        <taxon>Chromadorea</taxon>
        <taxon>Rhabditida</taxon>
        <taxon>Rhabditina</taxon>
        <taxon>Rhabditomorpha</taxon>
        <taxon>Rhabditoidea</taxon>
        <taxon>Rhabditidae</taxon>
        <taxon>Peloderinae</taxon>
        <taxon>Caenorhabditis</taxon>
    </lineage>
</organism>
<evidence type="ECO:0000256" key="1">
    <source>
        <dbReference type="SAM" id="MobiDB-lite"/>
    </source>
</evidence>
<protein>
    <submittedName>
        <fullName evidence="2">Uncharacterized protein</fullName>
    </submittedName>
</protein>
<reference evidence="2" key="2">
    <citation type="submission" date="2022-06" db="UniProtKB">
        <authorList>
            <consortium name="EnsemblMetazoa"/>
        </authorList>
    </citation>
    <scope>IDENTIFICATION</scope>
    <source>
        <strain evidence="2">DF5081</strain>
    </source>
</reference>
<keyword evidence="3" id="KW-1185">Reference proteome</keyword>
<sequence length="69" mass="7530">MLLPGTLIRPSPCVSLRSTPHRRILVCLSNCVSIRSPPTSTHTRTVCRLAPPPRPPTLARKSAGPYRST</sequence>
<name>A0A8R1EKP1_CAEJA</name>